<dbReference type="Gene3D" id="1.10.10.410">
    <property type="match status" value="1"/>
</dbReference>
<dbReference type="PANTHER" id="PTHR28055">
    <property type="entry name" value="ALTERED INHERITANCE OF MITOCHONDRIA PROTEIN 41, MITOCHONDRIAL"/>
    <property type="match status" value="1"/>
</dbReference>
<protein>
    <recommendedName>
        <fullName evidence="3">Glutamyl-tRNA amidotransferase</fullName>
    </recommendedName>
</protein>
<dbReference type="Gene3D" id="1.10.1510.10">
    <property type="entry name" value="Uncharacterised protein YqeY/AIM41 PF09424, N-terminal domain"/>
    <property type="match status" value="1"/>
</dbReference>
<dbReference type="InterPro" id="IPR019004">
    <property type="entry name" value="YqeY/Aim41"/>
</dbReference>
<dbReference type="EMBL" id="MFBA01000008">
    <property type="protein sequence ID" value="OGD85985.1"/>
    <property type="molecule type" value="Genomic_DNA"/>
</dbReference>
<reference evidence="1 2" key="1">
    <citation type="journal article" date="2016" name="Nat. Commun.">
        <title>Thousands of microbial genomes shed light on interconnected biogeochemical processes in an aquifer system.</title>
        <authorList>
            <person name="Anantharaman K."/>
            <person name="Brown C.T."/>
            <person name="Hug L.A."/>
            <person name="Sharon I."/>
            <person name="Castelle C.J."/>
            <person name="Probst A.J."/>
            <person name="Thomas B.C."/>
            <person name="Singh A."/>
            <person name="Wilkins M.J."/>
            <person name="Karaoz U."/>
            <person name="Brodie E.L."/>
            <person name="Williams K.H."/>
            <person name="Hubbard S.S."/>
            <person name="Banfield J.F."/>
        </authorList>
    </citation>
    <scope>NUCLEOTIDE SEQUENCE [LARGE SCALE GENOMIC DNA]</scope>
</reference>
<dbReference type="InterPro" id="IPR003789">
    <property type="entry name" value="Asn/Gln_tRNA_amidoTrase-B-like"/>
</dbReference>
<sequence length="149" mass="15982">MASLIEAINQDLVKFQKAKDEIAVSSLRLLISDVKNAQIAKGGELSDAEIVEVIAKKAKRHKESIEAYGQAGRQDLVGKEQAELAVISKYLPKQLTDVEIEKIVDEVLSQTEAANLGDLGKVMGQVMAKVGGQADGGRVSEIVKGKLAR</sequence>
<dbReference type="InterPro" id="IPR023168">
    <property type="entry name" value="GatB_Yqey_C_2"/>
</dbReference>
<dbReference type="PANTHER" id="PTHR28055:SF1">
    <property type="entry name" value="ALTERED INHERITANCE OF MITOCHONDRIA PROTEIN 41, MITOCHONDRIAL"/>
    <property type="match status" value="1"/>
</dbReference>
<dbReference type="Proteomes" id="UP000177069">
    <property type="component" value="Unassembled WGS sequence"/>
</dbReference>
<dbReference type="Pfam" id="PF09424">
    <property type="entry name" value="YqeY"/>
    <property type="match status" value="1"/>
</dbReference>
<dbReference type="InterPro" id="IPR042184">
    <property type="entry name" value="YqeY/Aim41_N"/>
</dbReference>
<name>A0A1F5G2C5_9BACT</name>
<dbReference type="AlphaFoldDB" id="A0A1F5G2C5"/>
<evidence type="ECO:0008006" key="3">
    <source>
        <dbReference type="Google" id="ProtNLM"/>
    </source>
</evidence>
<comment type="caution">
    <text evidence="1">The sequence shown here is derived from an EMBL/GenBank/DDBJ whole genome shotgun (WGS) entry which is preliminary data.</text>
</comment>
<dbReference type="GO" id="GO:0016884">
    <property type="term" value="F:carbon-nitrogen ligase activity, with glutamine as amido-N-donor"/>
    <property type="evidence" value="ECO:0007669"/>
    <property type="project" value="InterPro"/>
</dbReference>
<evidence type="ECO:0000313" key="2">
    <source>
        <dbReference type="Proteomes" id="UP000177069"/>
    </source>
</evidence>
<accession>A0A1F5G2C5</accession>
<proteinExistence type="predicted"/>
<organism evidence="1 2">
    <name type="scientific">Candidatus Curtissbacteria bacterium RIFCSPHIGHO2_01_FULL_41_13</name>
    <dbReference type="NCBI Taxonomy" id="1797745"/>
    <lineage>
        <taxon>Bacteria</taxon>
        <taxon>Candidatus Curtissiibacteriota</taxon>
    </lineage>
</organism>
<evidence type="ECO:0000313" key="1">
    <source>
        <dbReference type="EMBL" id="OGD85985.1"/>
    </source>
</evidence>
<dbReference type="SUPFAM" id="SSF89095">
    <property type="entry name" value="GatB/YqeY motif"/>
    <property type="match status" value="1"/>
</dbReference>
<gene>
    <name evidence="1" type="ORF">A2696_02215</name>
</gene>